<dbReference type="Proteomes" id="UP001629235">
    <property type="component" value="Unassembled WGS sequence"/>
</dbReference>
<proteinExistence type="predicted"/>
<dbReference type="EMBL" id="JAQQDW010000103">
    <property type="protein sequence ID" value="MFM0108118.1"/>
    <property type="molecule type" value="Genomic_DNA"/>
</dbReference>
<comment type="caution">
    <text evidence="1">The sequence shown here is derived from an EMBL/GenBank/DDBJ whole genome shotgun (WGS) entry which is preliminary data.</text>
</comment>
<keyword evidence="2" id="KW-1185">Reference proteome</keyword>
<reference evidence="1 2" key="1">
    <citation type="journal article" date="2024" name="Chem. Sci.">
        <title>Discovery of megapolipeptins by genome mining of a Burkholderiales bacteria collection.</title>
        <authorList>
            <person name="Paulo B.S."/>
            <person name="Recchia M.J.J."/>
            <person name="Lee S."/>
            <person name="Fergusson C.H."/>
            <person name="Romanowski S.B."/>
            <person name="Hernandez A."/>
            <person name="Krull N."/>
            <person name="Liu D.Y."/>
            <person name="Cavanagh H."/>
            <person name="Bos A."/>
            <person name="Gray C.A."/>
            <person name="Murphy B.T."/>
            <person name="Linington R.G."/>
            <person name="Eustaquio A.S."/>
        </authorList>
    </citation>
    <scope>NUCLEOTIDE SEQUENCE [LARGE SCALE GENOMIC DNA]</scope>
    <source>
        <strain evidence="1 2">RL18-126-BIB-B</strain>
    </source>
</reference>
<sequence>MSDLSDLIGALFSDALTATTSAIASASGAVLGSALSAVMEKRKEAAREILLDEIRRGSASPTTDDIDESVSILYRYWRAAQEGAGRLNLRLLASVYAGQVRDKSIVADDFLYYADLLASLRRDEITLLGTFLRCSTNVDGTPRVGDDPMTQTRAEMVPSVFEKHEDYNAALGALQRTGLISAHATGGGHWQQPTPRVPGNEHTS</sequence>
<organism evidence="1 2">
    <name type="scientific">Paraburkholderia rhynchosiae</name>
    <dbReference type="NCBI Taxonomy" id="487049"/>
    <lineage>
        <taxon>Bacteria</taxon>
        <taxon>Pseudomonadati</taxon>
        <taxon>Pseudomonadota</taxon>
        <taxon>Betaproteobacteria</taxon>
        <taxon>Burkholderiales</taxon>
        <taxon>Burkholderiaceae</taxon>
        <taxon>Paraburkholderia</taxon>
    </lineage>
</organism>
<protein>
    <submittedName>
        <fullName evidence="1">Uncharacterized protein</fullName>
    </submittedName>
</protein>
<evidence type="ECO:0000313" key="1">
    <source>
        <dbReference type="EMBL" id="MFM0108118.1"/>
    </source>
</evidence>
<accession>A0ACC7NNV6</accession>
<gene>
    <name evidence="1" type="ORF">PQR01_32935</name>
</gene>
<evidence type="ECO:0000313" key="2">
    <source>
        <dbReference type="Proteomes" id="UP001629235"/>
    </source>
</evidence>
<name>A0ACC7NNV6_9BURK</name>